<dbReference type="GO" id="GO:0003723">
    <property type="term" value="F:RNA binding"/>
    <property type="evidence" value="ECO:0007669"/>
    <property type="project" value="InterPro"/>
</dbReference>
<proteinExistence type="predicted"/>
<dbReference type="SMART" id="SM00316">
    <property type="entry name" value="S1"/>
    <property type="match status" value="1"/>
</dbReference>
<dbReference type="InterPro" id="IPR003029">
    <property type="entry name" value="S1_domain"/>
</dbReference>
<gene>
    <name evidence="2" type="ORF">MNEG_1929</name>
</gene>
<dbReference type="AlphaFoldDB" id="A0A0D2N0E1"/>
<dbReference type="SUPFAM" id="SSF50249">
    <property type="entry name" value="Nucleic acid-binding proteins"/>
    <property type="match status" value="1"/>
</dbReference>
<keyword evidence="3" id="KW-1185">Reference proteome</keyword>
<dbReference type="Gene3D" id="2.40.50.140">
    <property type="entry name" value="Nucleic acid-binding proteins"/>
    <property type="match status" value="1"/>
</dbReference>
<dbReference type="Pfam" id="PF00575">
    <property type="entry name" value="S1"/>
    <property type="match status" value="1"/>
</dbReference>
<dbReference type="STRING" id="145388.A0A0D2N0E1"/>
<dbReference type="GO" id="GO:0000958">
    <property type="term" value="P:mitochondrial mRNA catabolic process"/>
    <property type="evidence" value="ECO:0007669"/>
    <property type="project" value="TreeGrafter"/>
</dbReference>
<feature type="domain" description="S1 motif" evidence="1">
    <location>
        <begin position="11"/>
        <end position="79"/>
    </location>
</feature>
<protein>
    <submittedName>
        <fullName evidence="2">S1 RNA binding domain protein</fullName>
        <ecNumber evidence="2">2.7.7.8</ecNumber>
    </submittedName>
</protein>
<dbReference type="InterPro" id="IPR012340">
    <property type="entry name" value="NA-bd_OB-fold"/>
</dbReference>
<dbReference type="GeneID" id="25734807"/>
<dbReference type="Proteomes" id="UP000054498">
    <property type="component" value="Unassembled WGS sequence"/>
</dbReference>
<organism evidence="2 3">
    <name type="scientific">Monoraphidium neglectum</name>
    <dbReference type="NCBI Taxonomy" id="145388"/>
    <lineage>
        <taxon>Eukaryota</taxon>
        <taxon>Viridiplantae</taxon>
        <taxon>Chlorophyta</taxon>
        <taxon>core chlorophytes</taxon>
        <taxon>Chlorophyceae</taxon>
        <taxon>CS clade</taxon>
        <taxon>Sphaeropleales</taxon>
        <taxon>Selenastraceae</taxon>
        <taxon>Monoraphidium</taxon>
    </lineage>
</organism>
<dbReference type="GO" id="GO:0000965">
    <property type="term" value="P:mitochondrial RNA 3'-end processing"/>
    <property type="evidence" value="ECO:0007669"/>
    <property type="project" value="TreeGrafter"/>
</dbReference>
<dbReference type="GO" id="GO:0005829">
    <property type="term" value="C:cytosol"/>
    <property type="evidence" value="ECO:0007669"/>
    <property type="project" value="TreeGrafter"/>
</dbReference>
<evidence type="ECO:0000313" key="3">
    <source>
        <dbReference type="Proteomes" id="UP000054498"/>
    </source>
</evidence>
<dbReference type="PANTHER" id="PTHR11252">
    <property type="entry name" value="POLYRIBONUCLEOTIDE NUCLEOTIDYLTRANSFERASE"/>
    <property type="match status" value="1"/>
</dbReference>
<keyword evidence="2" id="KW-0808">Transferase</keyword>
<dbReference type="EC" id="2.7.7.8" evidence="2"/>
<keyword evidence="2" id="KW-0548">Nucleotidyltransferase</keyword>
<evidence type="ECO:0000313" key="2">
    <source>
        <dbReference type="EMBL" id="KIZ06022.1"/>
    </source>
</evidence>
<dbReference type="KEGG" id="mng:MNEG_1929"/>
<name>A0A0D2N0E1_9CHLO</name>
<dbReference type="EMBL" id="KK100425">
    <property type="protein sequence ID" value="KIZ06022.1"/>
    <property type="molecule type" value="Genomic_DNA"/>
</dbReference>
<dbReference type="OrthoDB" id="547425at2759"/>
<dbReference type="PANTHER" id="PTHR11252:SF0">
    <property type="entry name" value="POLYRIBONUCLEOTIDE NUCLEOTIDYLTRANSFERASE 1, MITOCHONDRIAL"/>
    <property type="match status" value="1"/>
</dbReference>
<reference evidence="2 3" key="1">
    <citation type="journal article" date="2013" name="BMC Genomics">
        <title>Reconstruction of the lipid metabolism for the microalga Monoraphidium neglectum from its genome sequence reveals characteristics suitable for biofuel production.</title>
        <authorList>
            <person name="Bogen C."/>
            <person name="Al-Dilaimi A."/>
            <person name="Albersmeier A."/>
            <person name="Wichmann J."/>
            <person name="Grundmann M."/>
            <person name="Rupp O."/>
            <person name="Lauersen K.J."/>
            <person name="Blifernez-Klassen O."/>
            <person name="Kalinowski J."/>
            <person name="Goesmann A."/>
            <person name="Mussgnug J.H."/>
            <person name="Kruse O."/>
        </authorList>
    </citation>
    <scope>NUCLEOTIDE SEQUENCE [LARGE SCALE GENOMIC DNA]</scope>
    <source>
        <strain evidence="2 3">SAG 48.87</strain>
    </source>
</reference>
<accession>A0A0D2N0E1</accession>
<dbReference type="GO" id="GO:0000175">
    <property type="term" value="F:3'-5'-RNA exonuclease activity"/>
    <property type="evidence" value="ECO:0007669"/>
    <property type="project" value="TreeGrafter"/>
</dbReference>
<evidence type="ECO:0000259" key="1">
    <source>
        <dbReference type="PROSITE" id="PS50126"/>
    </source>
</evidence>
<dbReference type="RefSeq" id="XP_013905041.1">
    <property type="nucleotide sequence ID" value="XM_014049587.1"/>
</dbReference>
<dbReference type="GO" id="GO:0005739">
    <property type="term" value="C:mitochondrion"/>
    <property type="evidence" value="ECO:0007669"/>
    <property type="project" value="TreeGrafter"/>
</dbReference>
<dbReference type="InterPro" id="IPR012162">
    <property type="entry name" value="PNPase"/>
</dbReference>
<dbReference type="GO" id="GO:0004654">
    <property type="term" value="F:polyribonucleotide nucleotidyltransferase activity"/>
    <property type="evidence" value="ECO:0007669"/>
    <property type="project" value="UniProtKB-EC"/>
</dbReference>
<sequence>MEVEGRSISEGTTYRVKVFKVSDYGAHVQLPNGMPALVHISQWAHHRVRDIHEVAAEGMEIDVLCKGRDAKGLIILSRKALLPVPREHRMHPKPKPIAAAAVKEAVKEAAKEAAPQ</sequence>
<dbReference type="PROSITE" id="PS50126">
    <property type="entry name" value="S1"/>
    <property type="match status" value="1"/>
</dbReference>